<dbReference type="RefSeq" id="WP_076559049.1">
    <property type="nucleotide sequence ID" value="NZ_FTOC01000006.1"/>
</dbReference>
<proteinExistence type="predicted"/>
<dbReference type="EMBL" id="FTOC01000006">
    <property type="protein sequence ID" value="SIS48749.1"/>
    <property type="molecule type" value="Genomic_DNA"/>
</dbReference>
<protein>
    <submittedName>
        <fullName evidence="1">Uncharacterized protein</fullName>
    </submittedName>
</protein>
<gene>
    <name evidence="1" type="ORF">SAMN05421687_10631</name>
</gene>
<dbReference type="Proteomes" id="UP000187608">
    <property type="component" value="Unassembled WGS sequence"/>
</dbReference>
<name>A0A1N7JHF7_9BACI</name>
<evidence type="ECO:0000313" key="1">
    <source>
        <dbReference type="EMBL" id="SIS48749.1"/>
    </source>
</evidence>
<dbReference type="OrthoDB" id="2678957at2"/>
<accession>A0A1N7JHF7</accession>
<sequence>MNEKDEWIIHKYQEEEKMMILLFAQWCVDNGLDPTQVYHQAYPNQEISPLLKEVLEETVPAKESEEIQPELLLDALSAFGNEELASLVADLTYSKDKKNLGKNE</sequence>
<keyword evidence="2" id="KW-1185">Reference proteome</keyword>
<dbReference type="STRING" id="570947.SAMN05421687_10631"/>
<evidence type="ECO:0000313" key="2">
    <source>
        <dbReference type="Proteomes" id="UP000187608"/>
    </source>
</evidence>
<reference evidence="2" key="1">
    <citation type="submission" date="2017-01" db="EMBL/GenBank/DDBJ databases">
        <authorList>
            <person name="Varghese N."/>
            <person name="Submissions S."/>
        </authorList>
    </citation>
    <scope>NUCLEOTIDE SEQUENCE [LARGE SCALE GENOMIC DNA]</scope>
    <source>
        <strain evidence="2">DSM 23127</strain>
    </source>
</reference>
<organism evidence="1 2">
    <name type="scientific">Salimicrobium flavidum</name>
    <dbReference type="NCBI Taxonomy" id="570947"/>
    <lineage>
        <taxon>Bacteria</taxon>
        <taxon>Bacillati</taxon>
        <taxon>Bacillota</taxon>
        <taxon>Bacilli</taxon>
        <taxon>Bacillales</taxon>
        <taxon>Bacillaceae</taxon>
        <taxon>Salimicrobium</taxon>
    </lineage>
</organism>
<dbReference type="AlphaFoldDB" id="A0A1N7JHF7"/>